<gene>
    <name evidence="2" type="ORF">GCM10023094_06120</name>
</gene>
<sequence>MANYPDGPGYPNGPVGGAVPGTPEQRIDAGKFWAGAAAAALVAALTGLVVTLLVRAFDLVPLAPNWTGEVGLPVRFAIVGFGAALVAALLLYLLLVTTPGGDSFFGWIVGLLILAGAILPFVYDASTGDRIATSLVHLAIGLPILGLLPGVGDRAKVWK</sequence>
<dbReference type="Pfam" id="PF19545">
    <property type="entry name" value="DUF6069"/>
    <property type="match status" value="1"/>
</dbReference>
<evidence type="ECO:0000313" key="2">
    <source>
        <dbReference type="EMBL" id="GAA4473081.1"/>
    </source>
</evidence>
<dbReference type="RefSeq" id="WP_345342032.1">
    <property type="nucleotide sequence ID" value="NZ_BAABFB010000018.1"/>
</dbReference>
<protein>
    <recommendedName>
        <fullName evidence="4">DUF4383 domain-containing protein</fullName>
    </recommendedName>
</protein>
<keyword evidence="1" id="KW-0472">Membrane</keyword>
<keyword evidence="1" id="KW-1133">Transmembrane helix</keyword>
<evidence type="ECO:0000256" key="1">
    <source>
        <dbReference type="SAM" id="Phobius"/>
    </source>
</evidence>
<dbReference type="InterPro" id="IPR045713">
    <property type="entry name" value="DUF6069"/>
</dbReference>
<dbReference type="Proteomes" id="UP001501183">
    <property type="component" value="Unassembled WGS sequence"/>
</dbReference>
<name>A0ABP8NTD6_9NOCA</name>
<keyword evidence="1" id="KW-0812">Transmembrane</keyword>
<evidence type="ECO:0000313" key="3">
    <source>
        <dbReference type="Proteomes" id="UP001501183"/>
    </source>
</evidence>
<keyword evidence="3" id="KW-1185">Reference proteome</keyword>
<comment type="caution">
    <text evidence="2">The sequence shown here is derived from an EMBL/GenBank/DDBJ whole genome shotgun (WGS) entry which is preliminary data.</text>
</comment>
<evidence type="ECO:0008006" key="4">
    <source>
        <dbReference type="Google" id="ProtNLM"/>
    </source>
</evidence>
<dbReference type="EMBL" id="BAABFB010000018">
    <property type="protein sequence ID" value="GAA4473081.1"/>
    <property type="molecule type" value="Genomic_DNA"/>
</dbReference>
<organism evidence="2 3">
    <name type="scientific">Rhodococcus olei</name>
    <dbReference type="NCBI Taxonomy" id="2161675"/>
    <lineage>
        <taxon>Bacteria</taxon>
        <taxon>Bacillati</taxon>
        <taxon>Actinomycetota</taxon>
        <taxon>Actinomycetes</taxon>
        <taxon>Mycobacteriales</taxon>
        <taxon>Nocardiaceae</taxon>
        <taxon>Rhodococcus</taxon>
    </lineage>
</organism>
<feature type="transmembrane region" description="Helical" evidence="1">
    <location>
        <begin position="104"/>
        <end position="123"/>
    </location>
</feature>
<feature type="transmembrane region" description="Helical" evidence="1">
    <location>
        <begin position="32"/>
        <end position="54"/>
    </location>
</feature>
<feature type="transmembrane region" description="Helical" evidence="1">
    <location>
        <begin position="74"/>
        <end position="97"/>
    </location>
</feature>
<proteinExistence type="predicted"/>
<feature type="transmembrane region" description="Helical" evidence="1">
    <location>
        <begin position="135"/>
        <end position="152"/>
    </location>
</feature>
<reference evidence="3" key="1">
    <citation type="journal article" date="2019" name="Int. J. Syst. Evol. Microbiol.">
        <title>The Global Catalogue of Microorganisms (GCM) 10K type strain sequencing project: providing services to taxonomists for standard genome sequencing and annotation.</title>
        <authorList>
            <consortium name="The Broad Institute Genomics Platform"/>
            <consortium name="The Broad Institute Genome Sequencing Center for Infectious Disease"/>
            <person name="Wu L."/>
            <person name="Ma J."/>
        </authorList>
    </citation>
    <scope>NUCLEOTIDE SEQUENCE [LARGE SCALE GENOMIC DNA]</scope>
    <source>
        <strain evidence="3">JCM 32206</strain>
    </source>
</reference>
<accession>A0ABP8NTD6</accession>